<evidence type="ECO:0000256" key="4">
    <source>
        <dbReference type="ARBA" id="ARBA00022989"/>
    </source>
</evidence>
<feature type="compositionally biased region" description="Pro residues" evidence="6">
    <location>
        <begin position="81"/>
        <end position="94"/>
    </location>
</feature>
<protein>
    <recommendedName>
        <fullName evidence="10">Suppression of tumorigenicity 7</fullName>
    </recommendedName>
</protein>
<gene>
    <name evidence="8" type="ORF">ACEWY4_011260</name>
</gene>
<dbReference type="EMBL" id="JBHFQA010000009">
    <property type="protein sequence ID" value="KAL2093948.1"/>
    <property type="molecule type" value="Genomic_DNA"/>
</dbReference>
<evidence type="ECO:0000313" key="8">
    <source>
        <dbReference type="EMBL" id="KAL2093948.1"/>
    </source>
</evidence>
<dbReference type="GO" id="GO:0016020">
    <property type="term" value="C:membrane"/>
    <property type="evidence" value="ECO:0007669"/>
    <property type="project" value="UniProtKB-SubCell"/>
</dbReference>
<feature type="transmembrane region" description="Helical" evidence="7">
    <location>
        <begin position="176"/>
        <end position="199"/>
    </location>
</feature>
<dbReference type="AlphaFoldDB" id="A0ABD1K4V0"/>
<feature type="transmembrane region" description="Helical" evidence="7">
    <location>
        <begin position="603"/>
        <end position="624"/>
    </location>
</feature>
<evidence type="ECO:0000256" key="3">
    <source>
        <dbReference type="ARBA" id="ARBA00022692"/>
    </source>
</evidence>
<dbReference type="Proteomes" id="UP001591681">
    <property type="component" value="Unassembled WGS sequence"/>
</dbReference>
<evidence type="ECO:0000256" key="1">
    <source>
        <dbReference type="ARBA" id="ARBA00004141"/>
    </source>
</evidence>
<evidence type="ECO:0000256" key="7">
    <source>
        <dbReference type="SAM" id="Phobius"/>
    </source>
</evidence>
<keyword evidence="9" id="KW-1185">Reference proteome</keyword>
<organism evidence="8 9">
    <name type="scientific">Coilia grayii</name>
    <name type="common">Gray's grenadier anchovy</name>
    <dbReference type="NCBI Taxonomy" id="363190"/>
    <lineage>
        <taxon>Eukaryota</taxon>
        <taxon>Metazoa</taxon>
        <taxon>Chordata</taxon>
        <taxon>Craniata</taxon>
        <taxon>Vertebrata</taxon>
        <taxon>Euteleostomi</taxon>
        <taxon>Actinopterygii</taxon>
        <taxon>Neopterygii</taxon>
        <taxon>Teleostei</taxon>
        <taxon>Clupei</taxon>
        <taxon>Clupeiformes</taxon>
        <taxon>Clupeoidei</taxon>
        <taxon>Engraulidae</taxon>
        <taxon>Coilinae</taxon>
        <taxon>Coilia</taxon>
    </lineage>
</organism>
<feature type="transmembrane region" description="Helical" evidence="7">
    <location>
        <begin position="135"/>
        <end position="156"/>
    </location>
</feature>
<proteinExistence type="inferred from homology"/>
<keyword evidence="3 7" id="KW-0812">Transmembrane</keyword>
<reference evidence="8 9" key="1">
    <citation type="submission" date="2024-09" db="EMBL/GenBank/DDBJ databases">
        <title>A chromosome-level genome assembly of Gray's grenadier anchovy, Coilia grayii.</title>
        <authorList>
            <person name="Fu Z."/>
        </authorList>
    </citation>
    <scope>NUCLEOTIDE SEQUENCE [LARGE SCALE GENOMIC DNA]</scope>
    <source>
        <strain evidence="8">G4</strain>
        <tissue evidence="8">Muscle</tissue>
    </source>
</reference>
<name>A0ABD1K4V0_9TELE</name>
<comment type="similarity">
    <text evidence="2">Belongs to the ST7 family.</text>
</comment>
<comment type="caution">
    <text evidence="8">The sequence shown here is derived from an EMBL/GenBank/DDBJ whole genome shotgun (WGS) entry which is preliminary data.</text>
</comment>
<keyword evidence="4 7" id="KW-1133">Transmembrane helix</keyword>
<feature type="region of interest" description="Disordered" evidence="6">
    <location>
        <begin position="64"/>
        <end position="95"/>
    </location>
</feature>
<evidence type="ECO:0000313" key="9">
    <source>
        <dbReference type="Proteomes" id="UP001591681"/>
    </source>
</evidence>
<dbReference type="InterPro" id="IPR007311">
    <property type="entry name" value="ST7"/>
</dbReference>
<feature type="region of interest" description="Disordered" evidence="6">
    <location>
        <begin position="223"/>
        <end position="243"/>
    </location>
</feature>
<evidence type="ECO:0000256" key="5">
    <source>
        <dbReference type="ARBA" id="ARBA00023136"/>
    </source>
</evidence>
<keyword evidence="5 7" id="KW-0472">Membrane</keyword>
<dbReference type="PANTHER" id="PTHR12745">
    <property type="entry name" value="SUPPRESSION OF TUMORIGENICITY 7"/>
    <property type="match status" value="1"/>
</dbReference>
<evidence type="ECO:0000256" key="2">
    <source>
        <dbReference type="ARBA" id="ARBA00009751"/>
    </source>
</evidence>
<accession>A0ABD1K4V0</accession>
<feature type="compositionally biased region" description="Low complexity" evidence="6">
    <location>
        <begin position="224"/>
        <end position="234"/>
    </location>
</feature>
<sequence length="668" mass="75308">MEWVVDSHHLDWARAEQQQQQSVFHRLLTSPAVCVAIVLADSCLCRRIALATLFPLFGPGRTLNPPPHPDHHHHLSSRLPAQPPLHSPPTPPRAPSLFCPVRREQHAFVALLAWAAAGVALGPGQRQARRGRSGARAAAASAPVLVLVLPVLAPGPAMFGTESSLSMFLNTLTPKFYVALTGTSSLISGLILIFEWWYFRKYGTSFIEQVSVSHLRPLLGGVDNSSPSNSNTSNGDADSNRQSVSECKVWRNPLNLFRGAEYNRYTWVTGREPLTYYDMNLSAQDHQTFFTCDSDHLRPADAIMQKAWRERNPQARISAAHEALELEDCATAYILLAEEEATTIVEAEKLFKQALKAGEGCYRRSQQLQHHGSQYEAQHRRDTNVLVYIKRRLAMCSRKLGRTREAVKMMRDLMKEFPLLSMFNIHENLLESLLELQNYADVQAVLAKYDDISLPKSATICYTAALLKARAVSDKFSPEAASRRGLSTAEMNAVEAIHRAVEFNPHVPKYLLEMKSLILPPEHILKRGDSEAIAYAFFHLQHWKRVEGALNLLHCTWEGTFRMIPYPLEKGHLFYPYPICTETADRELLPMFHEVSVYPKKELPFFILFTAGLCSFTAMLALLTHQFPELMGVFAKAFLSTLFAPLNFIMEKVESILPSSLWHQLTRI</sequence>
<evidence type="ECO:0008006" key="10">
    <source>
        <dbReference type="Google" id="ProtNLM"/>
    </source>
</evidence>
<dbReference type="Pfam" id="PF04184">
    <property type="entry name" value="ST7"/>
    <property type="match status" value="1"/>
</dbReference>
<dbReference type="PANTHER" id="PTHR12745:SF12">
    <property type="entry name" value="SUPPRESSOR OF TUMORIGENICITY 7 PROTEIN HOMOLOG"/>
    <property type="match status" value="1"/>
</dbReference>
<evidence type="ECO:0000256" key="6">
    <source>
        <dbReference type="SAM" id="MobiDB-lite"/>
    </source>
</evidence>
<dbReference type="CDD" id="cd11557">
    <property type="entry name" value="ST7"/>
    <property type="match status" value="1"/>
</dbReference>
<comment type="subcellular location">
    <subcellularLocation>
        <location evidence="1">Membrane</location>
        <topology evidence="1">Multi-pass membrane protein</topology>
    </subcellularLocation>
</comment>